<dbReference type="Gene3D" id="1.10.30.10">
    <property type="entry name" value="High mobility group box domain"/>
    <property type="match status" value="1"/>
</dbReference>
<dbReference type="EMBL" id="BLAL01000338">
    <property type="protein sequence ID" value="GET04200.1"/>
    <property type="molecule type" value="Genomic_DNA"/>
</dbReference>
<keyword evidence="3" id="KW-1185">Reference proteome</keyword>
<evidence type="ECO:0000313" key="3">
    <source>
        <dbReference type="Proteomes" id="UP000247702"/>
    </source>
</evidence>
<dbReference type="InterPro" id="IPR036910">
    <property type="entry name" value="HMG_box_dom_sf"/>
</dbReference>
<evidence type="ECO:0000313" key="1">
    <source>
        <dbReference type="EMBL" id="GBC04479.1"/>
    </source>
</evidence>
<evidence type="ECO:0000313" key="2">
    <source>
        <dbReference type="EMBL" id="GET04200.1"/>
    </source>
</evidence>
<dbReference type="Proteomes" id="UP000247702">
    <property type="component" value="Unassembled WGS sequence"/>
</dbReference>
<dbReference type="SUPFAM" id="SSF47095">
    <property type="entry name" value="HMG-box"/>
    <property type="match status" value="1"/>
</dbReference>
<dbReference type="EMBL" id="BEXD01003948">
    <property type="protein sequence ID" value="GBC04479.1"/>
    <property type="molecule type" value="Genomic_DNA"/>
</dbReference>
<accession>A0A2Z6SGK3</accession>
<gene>
    <name evidence="2" type="ORF">RCL2_003050700</name>
    <name evidence="1" type="ORF">RclHR1_00570035</name>
</gene>
<protein>
    <submittedName>
        <fullName evidence="2">High mobility group box domain-containing protein</fullName>
    </submittedName>
</protein>
<comment type="caution">
    <text evidence="1">The sequence shown here is derived from an EMBL/GenBank/DDBJ whole genome shotgun (WGS) entry which is preliminary data.</text>
</comment>
<dbReference type="AlphaFoldDB" id="A0A2Z6SGK3"/>
<dbReference type="Proteomes" id="UP000615446">
    <property type="component" value="Unassembled WGS sequence"/>
</dbReference>
<name>A0A2Z6SGK3_9GLOM</name>
<dbReference type="OrthoDB" id="2397501at2759"/>
<reference evidence="2" key="2">
    <citation type="submission" date="2019-10" db="EMBL/GenBank/DDBJ databases">
        <title>Conservation and host-specific expression of non-tandemly repeated heterogenous ribosome RNA gene in arbuscular mycorrhizal fungi.</title>
        <authorList>
            <person name="Maeda T."/>
            <person name="Kobayashi Y."/>
            <person name="Nakagawa T."/>
            <person name="Ezawa T."/>
            <person name="Yamaguchi K."/>
            <person name="Bino T."/>
            <person name="Nishimoto Y."/>
            <person name="Shigenobu S."/>
            <person name="Kawaguchi M."/>
        </authorList>
    </citation>
    <scope>NUCLEOTIDE SEQUENCE</scope>
    <source>
        <strain evidence="2">HR1</strain>
    </source>
</reference>
<sequence length="119" mass="14384">MVTIPDFDKTAEENIKNTRYRFNIDPFVLIRNPVTTRRAKRNERKGINLVPRRQSHWILYRRDKSKEFAGQKYSVILKEIGVMWQKEPKEIKDLFEALAKMAEAIHEREYKYKYIPARL</sequence>
<reference evidence="1 3" key="1">
    <citation type="submission" date="2017-11" db="EMBL/GenBank/DDBJ databases">
        <title>The genome of Rhizophagus clarus HR1 reveals common genetic basis of auxotrophy among arbuscular mycorrhizal fungi.</title>
        <authorList>
            <person name="Kobayashi Y."/>
        </authorList>
    </citation>
    <scope>NUCLEOTIDE SEQUENCE [LARGE SCALE GENOMIC DNA]</scope>
    <source>
        <strain evidence="1 3">HR1</strain>
    </source>
</reference>
<organism evidence="1 3">
    <name type="scientific">Rhizophagus clarus</name>
    <dbReference type="NCBI Taxonomy" id="94130"/>
    <lineage>
        <taxon>Eukaryota</taxon>
        <taxon>Fungi</taxon>
        <taxon>Fungi incertae sedis</taxon>
        <taxon>Mucoromycota</taxon>
        <taxon>Glomeromycotina</taxon>
        <taxon>Glomeromycetes</taxon>
        <taxon>Glomerales</taxon>
        <taxon>Glomeraceae</taxon>
        <taxon>Rhizophagus</taxon>
    </lineage>
</organism>
<proteinExistence type="predicted"/>